<keyword evidence="2" id="KW-0489">Methyltransferase</keyword>
<reference evidence="8" key="1">
    <citation type="submission" date="2019-04" db="EMBL/GenBank/DDBJ databases">
        <title>Whole genome sequencing of cave bacteria.</title>
        <authorList>
            <person name="Gan H.M."/>
            <person name="Barton H."/>
            <person name="Savka M.A."/>
        </authorList>
    </citation>
    <scope>NUCLEOTIDE SEQUENCE [LARGE SCALE GENOMIC DNA]</scope>
    <source>
        <strain evidence="8">LC387</strain>
    </source>
</reference>
<comment type="catalytic activity">
    <reaction evidence="6">
        <text>a 6-O-methyl-2'-deoxyguanosine in DNA + L-cysteinyl-[protein] = S-methyl-L-cysteinyl-[protein] + a 2'-deoxyguanosine in DNA</text>
        <dbReference type="Rhea" id="RHEA:24000"/>
        <dbReference type="Rhea" id="RHEA-COMP:10131"/>
        <dbReference type="Rhea" id="RHEA-COMP:10132"/>
        <dbReference type="Rhea" id="RHEA-COMP:11367"/>
        <dbReference type="Rhea" id="RHEA-COMP:11368"/>
        <dbReference type="ChEBI" id="CHEBI:29950"/>
        <dbReference type="ChEBI" id="CHEBI:82612"/>
        <dbReference type="ChEBI" id="CHEBI:85445"/>
        <dbReference type="ChEBI" id="CHEBI:85448"/>
        <dbReference type="EC" id="2.1.1.63"/>
    </reaction>
</comment>
<comment type="catalytic activity">
    <reaction evidence="1">
        <text>a 4-O-methyl-thymidine in DNA + L-cysteinyl-[protein] = a thymidine in DNA + S-methyl-L-cysteinyl-[protein]</text>
        <dbReference type="Rhea" id="RHEA:53428"/>
        <dbReference type="Rhea" id="RHEA-COMP:10131"/>
        <dbReference type="Rhea" id="RHEA-COMP:10132"/>
        <dbReference type="Rhea" id="RHEA-COMP:13555"/>
        <dbReference type="Rhea" id="RHEA-COMP:13556"/>
        <dbReference type="ChEBI" id="CHEBI:29950"/>
        <dbReference type="ChEBI" id="CHEBI:82612"/>
        <dbReference type="ChEBI" id="CHEBI:137386"/>
        <dbReference type="ChEBI" id="CHEBI:137387"/>
        <dbReference type="EC" id="2.1.1.63"/>
    </reaction>
</comment>
<dbReference type="InterPro" id="IPR036631">
    <property type="entry name" value="MGMT_N_sf"/>
</dbReference>
<dbReference type="PROSITE" id="PS00374">
    <property type="entry name" value="MGMT"/>
    <property type="match status" value="1"/>
</dbReference>
<dbReference type="Proteomes" id="UP000034832">
    <property type="component" value="Unassembled WGS sequence"/>
</dbReference>
<dbReference type="NCBIfam" id="TIGR00589">
    <property type="entry name" value="ogt"/>
    <property type="match status" value="1"/>
</dbReference>
<dbReference type="SUPFAM" id="SSF46767">
    <property type="entry name" value="Methylated DNA-protein cysteine methyltransferase, C-terminal domain"/>
    <property type="match status" value="1"/>
</dbReference>
<dbReference type="GO" id="GO:0006281">
    <property type="term" value="P:DNA repair"/>
    <property type="evidence" value="ECO:0007669"/>
    <property type="project" value="UniProtKB-KW"/>
</dbReference>
<dbReference type="Gene3D" id="3.30.160.70">
    <property type="entry name" value="Methylated DNA-protein cysteine methyltransferase domain"/>
    <property type="match status" value="1"/>
</dbReference>
<keyword evidence="3" id="KW-0808">Transferase</keyword>
<dbReference type="Gene3D" id="1.10.10.10">
    <property type="entry name" value="Winged helix-like DNA-binding domain superfamily/Winged helix DNA-binding domain"/>
    <property type="match status" value="1"/>
</dbReference>
<dbReference type="InterPro" id="IPR001497">
    <property type="entry name" value="MethylDNA_cys_MeTrfase_AS"/>
</dbReference>
<feature type="domain" description="Methylated-DNA-[protein]-cysteine S-methyltransferase DNA binding" evidence="7">
    <location>
        <begin position="88"/>
        <end position="168"/>
    </location>
</feature>
<evidence type="ECO:0000313" key="9">
    <source>
        <dbReference type="Proteomes" id="UP000034832"/>
    </source>
</evidence>
<evidence type="ECO:0000256" key="3">
    <source>
        <dbReference type="ARBA" id="ARBA00022679"/>
    </source>
</evidence>
<name>A0A4U6BM75_9BRAD</name>
<dbReference type="Pfam" id="PF01035">
    <property type="entry name" value="DNA_binding_1"/>
    <property type="match status" value="1"/>
</dbReference>
<keyword evidence="5" id="KW-0234">DNA repair</keyword>
<dbReference type="InterPro" id="IPR036217">
    <property type="entry name" value="MethylDNA_cys_MeTrfase_DNAb"/>
</dbReference>
<dbReference type="PANTHER" id="PTHR10815:SF5">
    <property type="entry name" value="METHYLATED-DNA--PROTEIN-CYSTEINE METHYLTRANSFERASE"/>
    <property type="match status" value="1"/>
</dbReference>
<evidence type="ECO:0000256" key="1">
    <source>
        <dbReference type="ARBA" id="ARBA00001286"/>
    </source>
</evidence>
<comment type="caution">
    <text evidence="8">The sequence shown here is derived from an EMBL/GenBank/DDBJ whole genome shotgun (WGS) entry which is preliminary data.</text>
</comment>
<organism evidence="8 9">
    <name type="scientific">Afipia massiliensis</name>
    <dbReference type="NCBI Taxonomy" id="211460"/>
    <lineage>
        <taxon>Bacteria</taxon>
        <taxon>Pseudomonadati</taxon>
        <taxon>Pseudomonadota</taxon>
        <taxon>Alphaproteobacteria</taxon>
        <taxon>Hyphomicrobiales</taxon>
        <taxon>Nitrobacteraceae</taxon>
        <taxon>Afipia</taxon>
    </lineage>
</organism>
<dbReference type="SUPFAM" id="SSF53155">
    <property type="entry name" value="Methylated DNA-protein cysteine methyltransferase domain"/>
    <property type="match status" value="1"/>
</dbReference>
<accession>A0A4U6BM75</accession>
<protein>
    <submittedName>
        <fullName evidence="8">Methylated-DNA--[protein]-cysteine S-methyltransferase</fullName>
    </submittedName>
</protein>
<evidence type="ECO:0000256" key="6">
    <source>
        <dbReference type="ARBA" id="ARBA00049348"/>
    </source>
</evidence>
<dbReference type="RefSeq" id="WP_046828421.1">
    <property type="nucleotide sequence ID" value="NZ_LBIA02000001.1"/>
</dbReference>
<dbReference type="OrthoDB" id="9802228at2"/>
<dbReference type="EMBL" id="LBIA02000001">
    <property type="protein sequence ID" value="TKT70961.1"/>
    <property type="molecule type" value="Genomic_DNA"/>
</dbReference>
<dbReference type="GO" id="GO:0003908">
    <property type="term" value="F:methylated-DNA-[protein]-cysteine S-methyltransferase activity"/>
    <property type="evidence" value="ECO:0007669"/>
    <property type="project" value="UniProtKB-EC"/>
</dbReference>
<dbReference type="STRING" id="211460.YH63_13105"/>
<proteinExistence type="predicted"/>
<dbReference type="InterPro" id="IPR036388">
    <property type="entry name" value="WH-like_DNA-bd_sf"/>
</dbReference>
<evidence type="ECO:0000313" key="8">
    <source>
        <dbReference type="EMBL" id="TKT70961.1"/>
    </source>
</evidence>
<keyword evidence="4" id="KW-0227">DNA damage</keyword>
<dbReference type="CDD" id="cd06445">
    <property type="entry name" value="ATase"/>
    <property type="match status" value="1"/>
</dbReference>
<dbReference type="AlphaFoldDB" id="A0A4U6BM75"/>
<evidence type="ECO:0000256" key="2">
    <source>
        <dbReference type="ARBA" id="ARBA00022603"/>
    </source>
</evidence>
<evidence type="ECO:0000256" key="5">
    <source>
        <dbReference type="ARBA" id="ARBA00023204"/>
    </source>
</evidence>
<dbReference type="GO" id="GO:0032259">
    <property type="term" value="P:methylation"/>
    <property type="evidence" value="ECO:0007669"/>
    <property type="project" value="UniProtKB-KW"/>
</dbReference>
<dbReference type="PANTHER" id="PTHR10815">
    <property type="entry name" value="METHYLATED-DNA--PROTEIN-CYSTEINE METHYLTRANSFERASE"/>
    <property type="match status" value="1"/>
</dbReference>
<gene>
    <name evidence="8" type="ORF">YH63_005820</name>
</gene>
<evidence type="ECO:0000259" key="7">
    <source>
        <dbReference type="Pfam" id="PF01035"/>
    </source>
</evidence>
<evidence type="ECO:0000256" key="4">
    <source>
        <dbReference type="ARBA" id="ARBA00022763"/>
    </source>
</evidence>
<keyword evidence="9" id="KW-1185">Reference proteome</keyword>
<dbReference type="InterPro" id="IPR014048">
    <property type="entry name" value="MethylDNA_cys_MeTrfase_DNA-bd"/>
</dbReference>
<sequence length="196" mass="20892">MTMGFALFDTAIGRCGVAWGERGLLGVQLPEADDTRTRSHLLQKAPGAREMMPPAEVQKACAAMAELLDGEARDLSFIALDTERLPAFNRCVYDIARTIAPGETLTYGDIAARLGDKLLSRSVGQALGQNPLPIVIPCHRVLAANGKTGGFSANGGVTTKFRMLAIERARIAGATSDDAPMLFDPGLSIAPRRRRG</sequence>